<evidence type="ECO:0000256" key="3">
    <source>
        <dbReference type="ARBA" id="ARBA00008086"/>
    </source>
</evidence>
<feature type="binding site" evidence="7">
    <location>
        <position position="212"/>
    </location>
    <ligand>
        <name>Zn(2+)</name>
        <dbReference type="ChEBI" id="CHEBI:29105"/>
    </ligand>
</feature>
<gene>
    <name evidence="7 8" type="primary">kduI</name>
    <name evidence="8" type="ORF">GJR95_18725</name>
</gene>
<evidence type="ECO:0000256" key="1">
    <source>
        <dbReference type="ARBA" id="ARBA00000552"/>
    </source>
</evidence>
<comment type="cofactor">
    <cofactor evidence="7">
        <name>Zn(2+)</name>
        <dbReference type="ChEBI" id="CHEBI:29105"/>
    </cofactor>
    <text evidence="7">Binds 1 zinc ion per subunit.</text>
</comment>
<dbReference type="GO" id="GO:0008270">
    <property type="term" value="F:zinc ion binding"/>
    <property type="evidence" value="ECO:0007669"/>
    <property type="project" value="UniProtKB-UniRule"/>
</dbReference>
<dbReference type="Gene3D" id="2.60.120.520">
    <property type="entry name" value="pectin degrading enzyme 5-keto 4- deoxyuronate isomerase, domain 1"/>
    <property type="match status" value="1"/>
</dbReference>
<dbReference type="GO" id="GO:0042840">
    <property type="term" value="P:D-glucuronate catabolic process"/>
    <property type="evidence" value="ECO:0007669"/>
    <property type="project" value="TreeGrafter"/>
</dbReference>
<dbReference type="PANTHER" id="PTHR38461">
    <property type="entry name" value="4-DEOXY-L-THREO-5-HEXOSULOSE-URONATE KETOL-ISOMERASE"/>
    <property type="match status" value="1"/>
</dbReference>
<dbReference type="SUPFAM" id="SSF51182">
    <property type="entry name" value="RmlC-like cupins"/>
    <property type="match status" value="1"/>
</dbReference>
<comment type="catalytic activity">
    <reaction evidence="1 7">
        <text>5-dehydro-4-deoxy-D-glucuronate = 3-deoxy-D-glycero-2,5-hexodiulosonate</text>
        <dbReference type="Rhea" id="RHEA:23896"/>
        <dbReference type="ChEBI" id="CHEBI:17117"/>
        <dbReference type="ChEBI" id="CHEBI:29071"/>
        <dbReference type="EC" id="5.3.1.17"/>
    </reaction>
</comment>
<dbReference type="KEGG" id="senf:GJR95_18725"/>
<dbReference type="HAMAP" id="MF_00687">
    <property type="entry name" value="KduI"/>
    <property type="match status" value="1"/>
</dbReference>
<feature type="binding site" evidence="7">
    <location>
        <position position="261"/>
    </location>
    <ligand>
        <name>Zn(2+)</name>
        <dbReference type="ChEBI" id="CHEBI:29105"/>
    </ligand>
</feature>
<dbReference type="GO" id="GO:0008697">
    <property type="term" value="F:4-deoxy-L-threo-5-hexosulose-uronate ketol-isomerase activity"/>
    <property type="evidence" value="ECO:0007669"/>
    <property type="project" value="UniProtKB-UniRule"/>
</dbReference>
<dbReference type="EMBL" id="CP045997">
    <property type="protein sequence ID" value="QHV96916.1"/>
    <property type="molecule type" value="Genomic_DNA"/>
</dbReference>
<dbReference type="Pfam" id="PF04962">
    <property type="entry name" value="KduI"/>
    <property type="match status" value="1"/>
</dbReference>
<name>A0A6P1VZT3_9BACT</name>
<reference evidence="8 9" key="1">
    <citation type="submission" date="2019-11" db="EMBL/GenBank/DDBJ databases">
        <title>Spirosoma endbachense sp. nov., isolated from a natural salt meadow.</title>
        <authorList>
            <person name="Rojas J."/>
            <person name="Ambika Manirajan B."/>
            <person name="Ratering S."/>
            <person name="Suarez C."/>
            <person name="Geissler-Plaum R."/>
            <person name="Schnell S."/>
        </authorList>
    </citation>
    <scope>NUCLEOTIDE SEQUENCE [LARGE SCALE GENOMIC DNA]</scope>
    <source>
        <strain evidence="8 9">I-24</strain>
    </source>
</reference>
<dbReference type="EC" id="5.3.1.17" evidence="7"/>
<sequence length="294" mass="33093">MQTELTKHAANQTEQETFFESRYATSPTEVKGMNTDQLRQNFLIENLFIADQFRWVLSFFDRYLTGGIMPVDGPVALTAPDQLKAAYFLERRELGIINVGGPGQVVADGIAYDLDYKEALYIGQGTQSILFSSNDANAPAKFYLNSTPATKNYPTRKVSRADAEVVELGALGTSNHRTINKLIVNSVLPTCQLQMGMTELKTGSVWNTMPAHTHDRRMEVYFYFEVPENQAVCHFMGQPQETRHIWMQNEQAVISPNWSIHSGAGTSNYTFIWGMAGENLDYSDMDFCPITDLK</sequence>
<dbReference type="UniPathway" id="UPA00545">
    <property type="reaction ID" value="UER00826"/>
</dbReference>
<dbReference type="GO" id="GO:0019698">
    <property type="term" value="P:D-galacturonate catabolic process"/>
    <property type="evidence" value="ECO:0007669"/>
    <property type="project" value="TreeGrafter"/>
</dbReference>
<dbReference type="InterPro" id="IPR021120">
    <property type="entry name" value="KduI/IolB_isomerase"/>
</dbReference>
<dbReference type="PANTHER" id="PTHR38461:SF1">
    <property type="entry name" value="4-DEOXY-L-THREO-5-HEXOSULOSE-URONATE KETOL-ISOMERASE"/>
    <property type="match status" value="1"/>
</dbReference>
<feature type="binding site" evidence="7">
    <location>
        <position position="214"/>
    </location>
    <ligand>
        <name>Zn(2+)</name>
        <dbReference type="ChEBI" id="CHEBI:29105"/>
    </ligand>
</feature>
<evidence type="ECO:0000256" key="7">
    <source>
        <dbReference type="HAMAP-Rule" id="MF_00687"/>
    </source>
</evidence>
<dbReference type="NCBIfam" id="NF002091">
    <property type="entry name" value="PRK00924.1"/>
    <property type="match status" value="1"/>
</dbReference>
<organism evidence="8 9">
    <name type="scientific">Spirosoma endbachense</name>
    <dbReference type="NCBI Taxonomy" id="2666025"/>
    <lineage>
        <taxon>Bacteria</taxon>
        <taxon>Pseudomonadati</taxon>
        <taxon>Bacteroidota</taxon>
        <taxon>Cytophagia</taxon>
        <taxon>Cytophagales</taxon>
        <taxon>Cytophagaceae</taxon>
        <taxon>Spirosoma</taxon>
    </lineage>
</organism>
<evidence type="ECO:0000313" key="8">
    <source>
        <dbReference type="EMBL" id="QHV96916.1"/>
    </source>
</evidence>
<evidence type="ECO:0000256" key="2">
    <source>
        <dbReference type="ARBA" id="ARBA00005148"/>
    </source>
</evidence>
<dbReference type="Proteomes" id="UP000464577">
    <property type="component" value="Chromosome"/>
</dbReference>
<dbReference type="InterPro" id="IPR011051">
    <property type="entry name" value="RmlC_Cupin_sf"/>
</dbReference>
<comment type="similarity">
    <text evidence="3 7">Belongs to the KduI family.</text>
</comment>
<evidence type="ECO:0000256" key="6">
    <source>
        <dbReference type="ARBA" id="ARBA00023235"/>
    </source>
</evidence>
<dbReference type="InterPro" id="IPR027449">
    <property type="entry name" value="KduI_N"/>
</dbReference>
<dbReference type="GO" id="GO:0045490">
    <property type="term" value="P:pectin catabolic process"/>
    <property type="evidence" value="ECO:0007669"/>
    <property type="project" value="UniProtKB-UniRule"/>
</dbReference>
<protein>
    <recommendedName>
        <fullName evidence="7">4-deoxy-L-threo-5-hexosulose-uronate ketol-isomerase</fullName>
        <ecNumber evidence="7">5.3.1.17</ecNumber>
    </recommendedName>
    <alternativeName>
        <fullName evidence="7">5-keto-4-deoxyuronate isomerase</fullName>
    </alternativeName>
    <alternativeName>
        <fullName evidence="7">DKI isomerase</fullName>
    </alternativeName>
</protein>
<evidence type="ECO:0000256" key="4">
    <source>
        <dbReference type="ARBA" id="ARBA00022723"/>
    </source>
</evidence>
<dbReference type="Gene3D" id="2.60.120.10">
    <property type="entry name" value="Jelly Rolls"/>
    <property type="match status" value="1"/>
</dbReference>
<dbReference type="PIRSF" id="PIRSF006625">
    <property type="entry name" value="KduI"/>
    <property type="match status" value="1"/>
</dbReference>
<comment type="function">
    <text evidence="7">Catalyzes the isomerization of 5-dehydro-4-deoxy-D-glucuronate to 3-deoxy-D-glycero-2,5-hexodiulosonate.</text>
</comment>
<keyword evidence="5 7" id="KW-0862">Zinc</keyword>
<accession>A0A6P1VZT3</accession>
<keyword evidence="6 7" id="KW-0413">Isomerase</keyword>
<dbReference type="CDD" id="cd20491">
    <property type="entry name" value="cupin_KduI_C"/>
    <property type="match status" value="1"/>
</dbReference>
<proteinExistence type="inferred from homology"/>
<evidence type="ECO:0000256" key="5">
    <source>
        <dbReference type="ARBA" id="ARBA00022833"/>
    </source>
</evidence>
<comment type="pathway">
    <text evidence="2 7">Glycan metabolism; pectin degradation; 2-dehydro-3-deoxy-D-gluconate from pectin: step 4/5.</text>
</comment>
<keyword evidence="4 7" id="KW-0479">Metal-binding</keyword>
<keyword evidence="9" id="KW-1185">Reference proteome</keyword>
<evidence type="ECO:0000313" key="9">
    <source>
        <dbReference type="Proteomes" id="UP000464577"/>
    </source>
</evidence>
<dbReference type="InterPro" id="IPR007045">
    <property type="entry name" value="KduI"/>
</dbReference>
<dbReference type="AlphaFoldDB" id="A0A6P1VZT3"/>
<dbReference type="FunFam" id="2.60.120.10:FF:000018">
    <property type="entry name" value="4-deoxy-L-threo-5-hexosulose-uronate ketol-isomerase"/>
    <property type="match status" value="1"/>
</dbReference>
<dbReference type="CDD" id="cd20294">
    <property type="entry name" value="cupin_KduI_N"/>
    <property type="match status" value="1"/>
</dbReference>
<dbReference type="RefSeq" id="WP_162387327.1">
    <property type="nucleotide sequence ID" value="NZ_CP045997.1"/>
</dbReference>
<dbReference type="InterPro" id="IPR014710">
    <property type="entry name" value="RmlC-like_jellyroll"/>
</dbReference>
<feature type="binding site" evidence="7">
    <location>
        <position position="219"/>
    </location>
    <ligand>
        <name>Zn(2+)</name>
        <dbReference type="ChEBI" id="CHEBI:29105"/>
    </ligand>
</feature>